<dbReference type="PANTHER" id="PTHR31988:SF19">
    <property type="entry name" value="9-O-ACETYL-N-ACETYLNEURAMINIC ACID DEACETYLASE-RELATED"/>
    <property type="match status" value="1"/>
</dbReference>
<dbReference type="EMBL" id="BRVO01000002">
    <property type="protein sequence ID" value="GLB49199.1"/>
    <property type="molecule type" value="Genomic_DNA"/>
</dbReference>
<comment type="caution">
    <text evidence="4">The sequence shown here is derived from an EMBL/GenBank/DDBJ whole genome shotgun (WGS) entry which is preliminary data.</text>
</comment>
<protein>
    <recommendedName>
        <fullName evidence="3">Sialate O-acetylesterase domain-containing protein</fullName>
    </recommendedName>
</protein>
<gene>
    <name evidence="4" type="ORF">Y10_15670</name>
</gene>
<evidence type="ECO:0000313" key="5">
    <source>
        <dbReference type="Proteomes" id="UP001143543"/>
    </source>
</evidence>
<dbReference type="Gene3D" id="3.40.50.1110">
    <property type="entry name" value="SGNH hydrolase"/>
    <property type="match status" value="1"/>
</dbReference>
<evidence type="ECO:0000256" key="1">
    <source>
        <dbReference type="ARBA" id="ARBA00022801"/>
    </source>
</evidence>
<name>A0ABQ5MII4_9FLAO</name>
<dbReference type="PANTHER" id="PTHR31988">
    <property type="entry name" value="ESTERASE, PUTATIVE (DUF303)-RELATED"/>
    <property type="match status" value="1"/>
</dbReference>
<organism evidence="4 5">
    <name type="scientific">Neptunitalea lumnitzerae</name>
    <dbReference type="NCBI Taxonomy" id="2965509"/>
    <lineage>
        <taxon>Bacteria</taxon>
        <taxon>Pseudomonadati</taxon>
        <taxon>Bacteroidota</taxon>
        <taxon>Flavobacteriia</taxon>
        <taxon>Flavobacteriales</taxon>
        <taxon>Flavobacteriaceae</taxon>
        <taxon>Neptunitalea</taxon>
    </lineage>
</organism>
<dbReference type="InterPro" id="IPR005181">
    <property type="entry name" value="SASA"/>
</dbReference>
<proteinExistence type="predicted"/>
<keyword evidence="1" id="KW-0378">Hydrolase</keyword>
<reference evidence="4" key="1">
    <citation type="submission" date="2022-07" db="EMBL/GenBank/DDBJ databases">
        <title>Taxonomy of Novel Oxalotrophic and Methylotrophic Bacteria.</title>
        <authorList>
            <person name="Sahin N."/>
            <person name="Tani A."/>
        </authorList>
    </citation>
    <scope>NUCLEOTIDE SEQUENCE</scope>
    <source>
        <strain evidence="4">Y10</strain>
    </source>
</reference>
<feature type="domain" description="Sialate O-acetylesterase" evidence="3">
    <location>
        <begin position="28"/>
        <end position="300"/>
    </location>
</feature>
<dbReference type="SUPFAM" id="SSF52266">
    <property type="entry name" value="SGNH hydrolase"/>
    <property type="match status" value="1"/>
</dbReference>
<evidence type="ECO:0000256" key="2">
    <source>
        <dbReference type="SAM" id="SignalP"/>
    </source>
</evidence>
<evidence type="ECO:0000313" key="4">
    <source>
        <dbReference type="EMBL" id="GLB49199.1"/>
    </source>
</evidence>
<keyword evidence="2" id="KW-0732">Signal</keyword>
<feature type="signal peptide" evidence="2">
    <location>
        <begin position="1"/>
        <end position="21"/>
    </location>
</feature>
<keyword evidence="5" id="KW-1185">Reference proteome</keyword>
<dbReference type="Pfam" id="PF03629">
    <property type="entry name" value="SASA"/>
    <property type="match status" value="1"/>
</dbReference>
<feature type="chain" id="PRO_5045080071" description="Sialate O-acetylesterase domain-containing protein" evidence="2">
    <location>
        <begin position="22"/>
        <end position="304"/>
    </location>
</feature>
<dbReference type="InterPro" id="IPR052940">
    <property type="entry name" value="Carb_Esterase_6"/>
</dbReference>
<dbReference type="RefSeq" id="WP_281764842.1">
    <property type="nucleotide sequence ID" value="NZ_BRVO01000002.1"/>
</dbReference>
<dbReference type="InterPro" id="IPR036514">
    <property type="entry name" value="SGNH_hydro_sf"/>
</dbReference>
<accession>A0ABQ5MII4</accession>
<evidence type="ECO:0000259" key="3">
    <source>
        <dbReference type="Pfam" id="PF03629"/>
    </source>
</evidence>
<sequence length="304" mass="34105">MKKLILTLALGLFAFIGSAQKKGNDYLLFYLGGQSNMVGYGYVKELPDSLSKKMKDIYIFDGNSVNDGTETGGGLGIWAPLQPGHGSKFTSDGKKNNYSERFGVELSFAYTLKQKYPDKKIAIIKYARGGTSIDSLASNDWAGCWEPDMKGKKGLNQYDYFLNTMQNAMSVKDIDGDGKEDRLIPAGILWMQGEQDATYDEKVAMGYYGNLKNLMGLLRASMLSNDLPVVIGKISDSWNSDTGKVWTYGELVQYAQEKFARTDGNAAIVRTTRYYKYSDTWHYDTEGYIDFGKQFAFKMLELMK</sequence>
<dbReference type="Proteomes" id="UP001143543">
    <property type="component" value="Unassembled WGS sequence"/>
</dbReference>